<protein>
    <submittedName>
        <fullName evidence="4">Recombinase family protein</fullName>
    </submittedName>
</protein>
<evidence type="ECO:0000313" key="4">
    <source>
        <dbReference type="EMBL" id="MDN3240844.1"/>
    </source>
</evidence>
<feature type="domain" description="Recombinase" evidence="3">
    <location>
        <begin position="161"/>
        <end position="291"/>
    </location>
</feature>
<dbReference type="Gene3D" id="3.40.50.1390">
    <property type="entry name" value="Resolvase, N-terminal catalytic domain"/>
    <property type="match status" value="1"/>
</dbReference>
<dbReference type="InterPro" id="IPR025827">
    <property type="entry name" value="Zn_ribbon_recom_dom"/>
</dbReference>
<dbReference type="Gene3D" id="3.90.1750.20">
    <property type="entry name" value="Putative Large Serine Recombinase, Chain B, Domain 2"/>
    <property type="match status" value="1"/>
</dbReference>
<dbReference type="PROSITE" id="PS51737">
    <property type="entry name" value="RECOMBINASE_DNA_BIND"/>
    <property type="match status" value="1"/>
</dbReference>
<dbReference type="InterPro" id="IPR006119">
    <property type="entry name" value="Resolv_N"/>
</dbReference>
<keyword evidence="5" id="KW-1185">Reference proteome</keyword>
<dbReference type="InterPro" id="IPR011109">
    <property type="entry name" value="DNA_bind_recombinase_dom"/>
</dbReference>
<dbReference type="PANTHER" id="PTHR30461:SF23">
    <property type="entry name" value="DNA RECOMBINASE-RELATED"/>
    <property type="match status" value="1"/>
</dbReference>
<organism evidence="4 5">
    <name type="scientific">Glycomyces tritici</name>
    <dbReference type="NCBI Taxonomy" id="2665176"/>
    <lineage>
        <taxon>Bacteria</taxon>
        <taxon>Bacillati</taxon>
        <taxon>Actinomycetota</taxon>
        <taxon>Actinomycetes</taxon>
        <taxon>Glycomycetales</taxon>
        <taxon>Glycomycetaceae</taxon>
        <taxon>Glycomyces</taxon>
    </lineage>
</organism>
<dbReference type="Pfam" id="PF13408">
    <property type="entry name" value="Zn_ribbon_recom"/>
    <property type="match status" value="1"/>
</dbReference>
<dbReference type="SUPFAM" id="SSF53041">
    <property type="entry name" value="Resolvase-like"/>
    <property type="match status" value="1"/>
</dbReference>
<name>A0ABT7YR21_9ACTN</name>
<dbReference type="PANTHER" id="PTHR30461">
    <property type="entry name" value="DNA-INVERTASE FROM LAMBDOID PROPHAGE"/>
    <property type="match status" value="1"/>
</dbReference>
<evidence type="ECO:0000259" key="2">
    <source>
        <dbReference type="PROSITE" id="PS51736"/>
    </source>
</evidence>
<gene>
    <name evidence="4" type="ORF">QWI33_14000</name>
</gene>
<dbReference type="InterPro" id="IPR038109">
    <property type="entry name" value="DNA_bind_recomb_sf"/>
</dbReference>
<evidence type="ECO:0000259" key="3">
    <source>
        <dbReference type="PROSITE" id="PS51737"/>
    </source>
</evidence>
<evidence type="ECO:0000256" key="1">
    <source>
        <dbReference type="SAM" id="Coils"/>
    </source>
</evidence>
<feature type="domain" description="Resolvase/invertase-type recombinase catalytic" evidence="2">
    <location>
        <begin position="6"/>
        <end position="153"/>
    </location>
</feature>
<dbReference type="Pfam" id="PF00239">
    <property type="entry name" value="Resolvase"/>
    <property type="match status" value="1"/>
</dbReference>
<dbReference type="CDD" id="cd00338">
    <property type="entry name" value="Ser_Recombinase"/>
    <property type="match status" value="1"/>
</dbReference>
<dbReference type="RefSeq" id="WP_289957757.1">
    <property type="nucleotide sequence ID" value="NZ_JAUEMJ010000003.1"/>
</dbReference>
<dbReference type="InterPro" id="IPR050639">
    <property type="entry name" value="SSR_resolvase"/>
</dbReference>
<sequence length="515" mass="57037">MTARNVADLYLRVSSDREGHSGIEHQEADCREWAAQNGFAVRKVHVDRGRSAFKPVRRSGFSDAVTAVTAGVVDALVVWKLDRLSRRGIAEVSMHLTEFQKAGARFISVMDHLDTAEKSARDAMALLADLARAESENTSMRVESAKRHLRGAGKWIGGRPPYGLKVDPETRRLVPDAETAVYARLIADEALAGSTLVEIARLLNTHGVESPRGGEWNSSTILQLLRSPAFAGIMPQTEMAVSADGTRKYGHRVHPYIDPVTLMPVHIGEGVIGVEERELILQKIESRTLSFAGSRKVENRSPALLTGLARCGRCGSRMSKAGTSYQCSRHRMGRDCGGVSVQVKSFDHYVEATVRHRVAELRPGDPLMEIVLERMARRSHPELFKKRDVIAEEISALENRRSDLEEARYLRGEFEGEDGLDRYTQIARRQGERLDQLREAAERASLPPMCRPLRPKETLLQMAEGAKAMEERRDLLKLLVDQVEVQPGRVGVRFDGDSRVSIAWAAAGAAAAPLT</sequence>
<dbReference type="InterPro" id="IPR036162">
    <property type="entry name" value="Resolvase-like_N_sf"/>
</dbReference>
<dbReference type="Proteomes" id="UP001171902">
    <property type="component" value="Unassembled WGS sequence"/>
</dbReference>
<dbReference type="PROSITE" id="PS51736">
    <property type="entry name" value="RECOMBINASES_3"/>
    <property type="match status" value="1"/>
</dbReference>
<dbReference type="EMBL" id="JAUEMJ010000003">
    <property type="protein sequence ID" value="MDN3240844.1"/>
    <property type="molecule type" value="Genomic_DNA"/>
</dbReference>
<proteinExistence type="predicted"/>
<keyword evidence="1" id="KW-0175">Coiled coil</keyword>
<accession>A0ABT7YR21</accession>
<feature type="coiled-coil region" evidence="1">
    <location>
        <begin position="387"/>
        <end position="440"/>
    </location>
</feature>
<dbReference type="Pfam" id="PF07508">
    <property type="entry name" value="Recombinase"/>
    <property type="match status" value="1"/>
</dbReference>
<dbReference type="SMART" id="SM00857">
    <property type="entry name" value="Resolvase"/>
    <property type="match status" value="1"/>
</dbReference>
<comment type="caution">
    <text evidence="4">The sequence shown here is derived from an EMBL/GenBank/DDBJ whole genome shotgun (WGS) entry which is preliminary data.</text>
</comment>
<reference evidence="4" key="1">
    <citation type="submission" date="2023-06" db="EMBL/GenBank/DDBJ databases">
        <title>Gycomyces niveus sp.nov., a novel actinomycete isolated from soil in Shouguang.</title>
        <authorList>
            <person name="Yang X."/>
            <person name="Zhao J."/>
        </authorList>
    </citation>
    <scope>NUCLEOTIDE SEQUENCE</scope>
    <source>
        <strain evidence="4">NEAU C2</strain>
    </source>
</reference>
<evidence type="ECO:0000313" key="5">
    <source>
        <dbReference type="Proteomes" id="UP001171902"/>
    </source>
</evidence>